<feature type="region of interest" description="Disordered" evidence="1">
    <location>
        <begin position="1"/>
        <end position="38"/>
    </location>
</feature>
<reference evidence="2" key="1">
    <citation type="submission" date="2020-06" db="EMBL/GenBank/DDBJ databases">
        <title>Unique genomic features of the anaerobic methanotrophic archaea.</title>
        <authorList>
            <person name="Chadwick G.L."/>
            <person name="Skennerton C.T."/>
            <person name="Laso-Perez R."/>
            <person name="Leu A.O."/>
            <person name="Speth D.R."/>
            <person name="Yu H."/>
            <person name="Morgan-Lang C."/>
            <person name="Hatzenpichler R."/>
            <person name="Goudeau D."/>
            <person name="Malmstrom R."/>
            <person name="Brazelton W.J."/>
            <person name="Woyke T."/>
            <person name="Hallam S.J."/>
            <person name="Tyson G.W."/>
            <person name="Wegener G."/>
            <person name="Boetius A."/>
            <person name="Orphan V."/>
        </authorList>
    </citation>
    <scope>NUCLEOTIDE SEQUENCE</scope>
</reference>
<evidence type="ECO:0000313" key="3">
    <source>
        <dbReference type="EMBL" id="QNO43631.1"/>
    </source>
</evidence>
<dbReference type="EMBL" id="MT630847">
    <property type="protein sequence ID" value="QNO43631.1"/>
    <property type="molecule type" value="Genomic_DNA"/>
</dbReference>
<dbReference type="EMBL" id="MT630845">
    <property type="protein sequence ID" value="QNO43544.1"/>
    <property type="molecule type" value="Genomic_DNA"/>
</dbReference>
<dbReference type="EMBL" id="MT630996">
    <property type="protein sequence ID" value="QNO44675.1"/>
    <property type="molecule type" value="Genomic_DNA"/>
</dbReference>
<evidence type="ECO:0000313" key="4">
    <source>
        <dbReference type="EMBL" id="QNO44675.1"/>
    </source>
</evidence>
<dbReference type="AlphaFoldDB" id="A0A7G9Y6B0"/>
<gene>
    <name evidence="4" type="ORF">FAIAHACK_00012</name>
    <name evidence="2" type="ORF">HMEJMANM_00013</name>
    <name evidence="3" type="ORF">LAPIAFBC_00038</name>
</gene>
<organism evidence="2">
    <name type="scientific">Candidatus Methanogaster sp. ANME-2c ERB4</name>
    <dbReference type="NCBI Taxonomy" id="2759911"/>
    <lineage>
        <taxon>Archaea</taxon>
        <taxon>Methanobacteriati</taxon>
        <taxon>Methanobacteriota</taxon>
        <taxon>Stenosarchaea group</taxon>
        <taxon>Methanomicrobia</taxon>
        <taxon>Methanosarcinales</taxon>
        <taxon>ANME-2 cluster</taxon>
        <taxon>Candidatus Methanogasteraceae</taxon>
        <taxon>Candidatus Methanogaster</taxon>
    </lineage>
</organism>
<protein>
    <submittedName>
        <fullName evidence="2">Uncharacterized protein</fullName>
    </submittedName>
</protein>
<proteinExistence type="predicted"/>
<accession>A0A7G9Y6B0</accession>
<sequence length="203" mass="22085">MRGRRTGSGRQPAPSETPLAHPRQARASGSQPDRCRRSSLHGLQASGLSGVCRILCRTPRPRLYSKPAARPALPVVRRAGVAPPALQWWLAHSIAGMQQVSHGVRSRNRAQRYLPYPYGCGSSVRASGQPGHLTTAYQHTWCAEAADRNLSGTSLQPITPGTHRLRISRGVPSPGSHHSCRLRYILCRGGPGRSLFLKKQPVS</sequence>
<evidence type="ECO:0000256" key="1">
    <source>
        <dbReference type="SAM" id="MobiDB-lite"/>
    </source>
</evidence>
<evidence type="ECO:0000313" key="2">
    <source>
        <dbReference type="EMBL" id="QNO43544.1"/>
    </source>
</evidence>
<name>A0A7G9Y6B0_9EURY</name>